<keyword evidence="1" id="KW-0732">Signal</keyword>
<dbReference type="STRING" id="307972.A0A2G8JB78"/>
<dbReference type="Gene3D" id="3.40.720.10">
    <property type="entry name" value="Alkaline Phosphatase, subunit A"/>
    <property type="match status" value="1"/>
</dbReference>
<dbReference type="Gene3D" id="3.30.1360.180">
    <property type="match status" value="1"/>
</dbReference>
<organism evidence="2 3">
    <name type="scientific">Stichopus japonicus</name>
    <name type="common">Sea cucumber</name>
    <dbReference type="NCBI Taxonomy" id="307972"/>
    <lineage>
        <taxon>Eukaryota</taxon>
        <taxon>Metazoa</taxon>
        <taxon>Echinodermata</taxon>
        <taxon>Eleutherozoa</taxon>
        <taxon>Echinozoa</taxon>
        <taxon>Holothuroidea</taxon>
        <taxon>Aspidochirotacea</taxon>
        <taxon>Aspidochirotida</taxon>
        <taxon>Stichopodidae</taxon>
        <taxon>Apostichopus</taxon>
    </lineage>
</organism>
<feature type="signal peptide" evidence="1">
    <location>
        <begin position="1"/>
        <end position="22"/>
    </location>
</feature>
<proteinExistence type="predicted"/>
<gene>
    <name evidence="2" type="ORF">BSL78_30198</name>
</gene>
<comment type="caution">
    <text evidence="2">The sequence shown here is derived from an EMBL/GenBank/DDBJ whole genome shotgun (WGS) entry which is preliminary data.</text>
</comment>
<reference evidence="2 3" key="1">
    <citation type="journal article" date="2017" name="PLoS Biol.">
        <title>The sea cucumber genome provides insights into morphological evolution and visceral regeneration.</title>
        <authorList>
            <person name="Zhang X."/>
            <person name="Sun L."/>
            <person name="Yuan J."/>
            <person name="Sun Y."/>
            <person name="Gao Y."/>
            <person name="Zhang L."/>
            <person name="Li S."/>
            <person name="Dai H."/>
            <person name="Hamel J.F."/>
            <person name="Liu C."/>
            <person name="Yu Y."/>
            <person name="Liu S."/>
            <person name="Lin W."/>
            <person name="Guo K."/>
            <person name="Jin S."/>
            <person name="Xu P."/>
            <person name="Storey K.B."/>
            <person name="Huan P."/>
            <person name="Zhang T."/>
            <person name="Zhou Y."/>
            <person name="Zhang J."/>
            <person name="Lin C."/>
            <person name="Li X."/>
            <person name="Xing L."/>
            <person name="Huo D."/>
            <person name="Sun M."/>
            <person name="Wang L."/>
            <person name="Mercier A."/>
            <person name="Li F."/>
            <person name="Yang H."/>
            <person name="Xiang J."/>
        </authorList>
    </citation>
    <scope>NUCLEOTIDE SEQUENCE [LARGE SCALE GENOMIC DNA]</scope>
    <source>
        <strain evidence="2">Shaxun</strain>
        <tissue evidence="2">Muscle</tissue>
    </source>
</reference>
<evidence type="ECO:0000256" key="1">
    <source>
        <dbReference type="SAM" id="SignalP"/>
    </source>
</evidence>
<dbReference type="OrthoDB" id="415411at2759"/>
<dbReference type="CDD" id="cd16018">
    <property type="entry name" value="Enpp"/>
    <property type="match status" value="1"/>
</dbReference>
<dbReference type="Pfam" id="PF01663">
    <property type="entry name" value="Phosphodiest"/>
    <property type="match status" value="1"/>
</dbReference>
<feature type="chain" id="PRO_5013735235" evidence="1">
    <location>
        <begin position="23"/>
        <end position="460"/>
    </location>
</feature>
<dbReference type="PANTHER" id="PTHR10151:SF126">
    <property type="entry name" value="ECTONUCLEOTIDE PYROPHOSPHATASE_PHOSPHODIESTERASE FAMILY MEMBER 7-LIKE"/>
    <property type="match status" value="1"/>
</dbReference>
<evidence type="ECO:0000313" key="2">
    <source>
        <dbReference type="EMBL" id="PIK32990.1"/>
    </source>
</evidence>
<keyword evidence="3" id="KW-1185">Reference proteome</keyword>
<dbReference type="InterPro" id="IPR002591">
    <property type="entry name" value="Phosphodiest/P_Trfase"/>
</dbReference>
<dbReference type="Proteomes" id="UP000230750">
    <property type="component" value="Unassembled WGS sequence"/>
</dbReference>
<protein>
    <submittedName>
        <fullName evidence="2">Putative ectonucleotide pyrophosphatase/phosphodiesterase family member 7-like</fullName>
    </submittedName>
</protein>
<evidence type="ECO:0000313" key="3">
    <source>
        <dbReference type="Proteomes" id="UP000230750"/>
    </source>
</evidence>
<dbReference type="AlphaFoldDB" id="A0A2G8JB78"/>
<dbReference type="InterPro" id="IPR017850">
    <property type="entry name" value="Alkaline_phosphatase_core_sf"/>
</dbReference>
<name>A0A2G8JB78_STIJA</name>
<dbReference type="PANTHER" id="PTHR10151">
    <property type="entry name" value="ECTONUCLEOTIDE PYROPHOSPHATASE/PHOSPHODIESTERASE"/>
    <property type="match status" value="1"/>
</dbReference>
<dbReference type="EMBL" id="MRZV01002837">
    <property type="protein sequence ID" value="PIK32990.1"/>
    <property type="molecule type" value="Genomic_DNA"/>
</dbReference>
<accession>A0A2G8JB78</accession>
<dbReference type="SUPFAM" id="SSF53649">
    <property type="entry name" value="Alkaline phosphatase-like"/>
    <property type="match status" value="1"/>
</dbReference>
<sequence length="460" mass="52694">MATSYLSMFIAVFLLVIPSALSSPRTSPSSHGYVVTPKPKLLVVLLDGLRWDHFGLNLEHLNKIEQSGVKAEWMEPVFITMSLPSMISIATGLYPESHGVVHNLYYDPDTKNQTNTYQETLNVTEWFDAGAEPIWVTALKNGLKVSSIFYPGTYVPIKGYKPDISVPITRWHYFNYPKEKRIDDTISWLTEKDYDMSLLYFADPDVPLHIFGIGNENSTYLTLALDHYMGYLFQQIQEKQLQETLNVIIVSDHGHANVNQTSIIELYDYINESDVDFVIGDYGPTFQLRPKEGKFEKVYNALKYAHPNLHVYKKDEIPERFHYGKHSRVLPIFGYVDPTWEVFTRYDPAKTYKSDHGYDNEAADMRGIFYGHGPFFKQGHRAKPLKSIDLYEMMCEILNVEPAPNNGSRCRYEDMKRPAEEGVPCATCVSSRTFVNLTVLVGAFLFALFADGSFRTQFPR</sequence>